<gene>
    <name evidence="1" type="ORF">J2S76_003480</name>
</gene>
<dbReference type="EMBL" id="JAUSUH010000009">
    <property type="protein sequence ID" value="MDQ0349036.1"/>
    <property type="molecule type" value="Genomic_DNA"/>
</dbReference>
<dbReference type="Proteomes" id="UP001238467">
    <property type="component" value="Unassembled WGS sequence"/>
</dbReference>
<accession>A0ABU0DKS6</accession>
<sequence>MTMADTCVELLQGPVTGTLRLKAGVTYVVTTDVRVRKGARLVVEDGVSILILNGLVPTSPIGHAALIFEQGSSLDAARLYIRACNHLFRPVRKADNGGVWFFGAYRSAEKDGLDVTAAGPSAASYFSAALIAVYHLGHGDPAVPSNDPMLDDRDGFSLMGVGPQEWRVGELRSFHSGDDGLDLTNSQIRLQRLQVVAPAEDGINLSSSKLEVARSLVVDVSMTHVPDRDIFDFEVDDGPSYVEIARHCHVDISGVFGDQLHLVSPDMPAANHAEDVPYRFKGALRQSPALVYSLNED</sequence>
<evidence type="ECO:0000313" key="1">
    <source>
        <dbReference type="EMBL" id="MDQ0349036.1"/>
    </source>
</evidence>
<protein>
    <submittedName>
        <fullName evidence="1">Uncharacterized protein</fullName>
    </submittedName>
</protein>
<proteinExistence type="predicted"/>
<name>A0ABU0DKS6_9HYPH</name>
<comment type="caution">
    <text evidence="1">The sequence shown here is derived from an EMBL/GenBank/DDBJ whole genome shotgun (WGS) entry which is preliminary data.</text>
</comment>
<keyword evidence="2" id="KW-1185">Reference proteome</keyword>
<reference evidence="1 2" key="1">
    <citation type="submission" date="2023-07" db="EMBL/GenBank/DDBJ databases">
        <title>Genomic Encyclopedia of Type Strains, Phase IV (KMG-IV): sequencing the most valuable type-strain genomes for metagenomic binning, comparative biology and taxonomic classification.</title>
        <authorList>
            <person name="Goeker M."/>
        </authorList>
    </citation>
    <scope>NUCLEOTIDE SEQUENCE [LARGE SCALE GENOMIC DNA]</scope>
    <source>
        <strain evidence="1 2">DSM 1277</strain>
    </source>
</reference>
<organism evidence="1 2">
    <name type="scientific">Ancylobacter vacuolatus</name>
    <dbReference type="NCBI Taxonomy" id="223389"/>
    <lineage>
        <taxon>Bacteria</taxon>
        <taxon>Pseudomonadati</taxon>
        <taxon>Pseudomonadota</taxon>
        <taxon>Alphaproteobacteria</taxon>
        <taxon>Hyphomicrobiales</taxon>
        <taxon>Xanthobacteraceae</taxon>
        <taxon>Ancylobacter</taxon>
    </lineage>
</organism>
<evidence type="ECO:0000313" key="2">
    <source>
        <dbReference type="Proteomes" id="UP001238467"/>
    </source>
</evidence>